<gene>
    <name evidence="1" type="ORF">H5410_058225</name>
</gene>
<evidence type="ECO:0000313" key="2">
    <source>
        <dbReference type="Proteomes" id="UP000824120"/>
    </source>
</evidence>
<sequence length="125" mass="14802">MKIYDQMDLMDHTKHWKRISMSYVRRVTLRRHGEYEAYSLGRSRRKGEGVLKHGKAFNEEMFELNEELYEVKISCMYDLSMPGVLMSIALRTRGECVAYVLFEHSGRRGEGIEFSDMAKIPRRME</sequence>
<evidence type="ECO:0000313" key="1">
    <source>
        <dbReference type="EMBL" id="KAG5578091.1"/>
    </source>
</evidence>
<comment type="caution">
    <text evidence="1">The sequence shown here is derived from an EMBL/GenBank/DDBJ whole genome shotgun (WGS) entry which is preliminary data.</text>
</comment>
<proteinExistence type="predicted"/>
<dbReference type="OrthoDB" id="10301894at2759"/>
<reference evidence="1 2" key="1">
    <citation type="submission" date="2020-09" db="EMBL/GenBank/DDBJ databases">
        <title>De no assembly of potato wild relative species, Solanum commersonii.</title>
        <authorList>
            <person name="Cho K."/>
        </authorList>
    </citation>
    <scope>NUCLEOTIDE SEQUENCE [LARGE SCALE GENOMIC DNA]</scope>
    <source>
        <strain evidence="1">LZ3.2</strain>
        <tissue evidence="1">Leaf</tissue>
    </source>
</reference>
<name>A0A9J5WQ45_SOLCO</name>
<dbReference type="EMBL" id="JACXVP010000011">
    <property type="protein sequence ID" value="KAG5578091.1"/>
    <property type="molecule type" value="Genomic_DNA"/>
</dbReference>
<dbReference type="AlphaFoldDB" id="A0A9J5WQ45"/>
<accession>A0A9J5WQ45</accession>
<organism evidence="1 2">
    <name type="scientific">Solanum commersonii</name>
    <name type="common">Commerson's wild potato</name>
    <name type="synonym">Commerson's nightshade</name>
    <dbReference type="NCBI Taxonomy" id="4109"/>
    <lineage>
        <taxon>Eukaryota</taxon>
        <taxon>Viridiplantae</taxon>
        <taxon>Streptophyta</taxon>
        <taxon>Embryophyta</taxon>
        <taxon>Tracheophyta</taxon>
        <taxon>Spermatophyta</taxon>
        <taxon>Magnoliopsida</taxon>
        <taxon>eudicotyledons</taxon>
        <taxon>Gunneridae</taxon>
        <taxon>Pentapetalae</taxon>
        <taxon>asterids</taxon>
        <taxon>lamiids</taxon>
        <taxon>Solanales</taxon>
        <taxon>Solanaceae</taxon>
        <taxon>Solanoideae</taxon>
        <taxon>Solaneae</taxon>
        <taxon>Solanum</taxon>
    </lineage>
</organism>
<protein>
    <submittedName>
        <fullName evidence="1">Uncharacterized protein</fullName>
    </submittedName>
</protein>
<dbReference type="Proteomes" id="UP000824120">
    <property type="component" value="Chromosome 11"/>
</dbReference>
<keyword evidence="2" id="KW-1185">Reference proteome</keyword>